<evidence type="ECO:0000256" key="9">
    <source>
        <dbReference type="SAM" id="MobiDB-lite"/>
    </source>
</evidence>
<dbReference type="Pfam" id="PF04316">
    <property type="entry name" value="FlgM"/>
    <property type="match status" value="1"/>
</dbReference>
<dbReference type="SUPFAM" id="SSF101498">
    <property type="entry name" value="Anti-sigma factor FlgM"/>
    <property type="match status" value="1"/>
</dbReference>
<evidence type="ECO:0000256" key="1">
    <source>
        <dbReference type="ARBA" id="ARBA00005322"/>
    </source>
</evidence>
<dbReference type="InterPro" id="IPR035890">
    <property type="entry name" value="Anti-sigma-28_factor_FlgM_sf"/>
</dbReference>
<keyword evidence="6" id="KW-0804">Transcription</keyword>
<keyword evidence="3" id="KW-0678">Repressor</keyword>
<evidence type="ECO:0000313" key="11">
    <source>
        <dbReference type="EMBL" id="OQP35431.1"/>
    </source>
</evidence>
<evidence type="ECO:0000256" key="3">
    <source>
        <dbReference type="ARBA" id="ARBA00022491"/>
    </source>
</evidence>
<organism evidence="11 12">
    <name type="scientific">Pantoea latae</name>
    <dbReference type="NCBI Taxonomy" id="1964541"/>
    <lineage>
        <taxon>Bacteria</taxon>
        <taxon>Pseudomonadati</taxon>
        <taxon>Pseudomonadota</taxon>
        <taxon>Gammaproteobacteria</taxon>
        <taxon>Enterobacterales</taxon>
        <taxon>Erwiniaceae</taxon>
        <taxon>Pantoea</taxon>
    </lineage>
</organism>
<comment type="caution">
    <text evidence="11">The sequence shown here is derived from an EMBL/GenBank/DDBJ whole genome shotgun (WGS) entry which is preliminary data.</text>
</comment>
<keyword evidence="4" id="KW-1005">Bacterial flagellum biogenesis</keyword>
<evidence type="ECO:0000256" key="8">
    <source>
        <dbReference type="ARBA" id="ARBA00030117"/>
    </source>
</evidence>
<feature type="domain" description="Anti-sigma-28 factor FlgM C-terminal" evidence="10">
    <location>
        <begin position="39"/>
        <end position="86"/>
    </location>
</feature>
<gene>
    <name evidence="11" type="ORF">B2J69_05405</name>
</gene>
<dbReference type="AlphaFoldDB" id="A0A1V9DNL3"/>
<keyword evidence="12" id="KW-1185">Reference proteome</keyword>
<feature type="compositionally biased region" description="Polar residues" evidence="9">
    <location>
        <begin position="9"/>
        <end position="18"/>
    </location>
</feature>
<keyword evidence="5" id="KW-0805">Transcription regulation</keyword>
<dbReference type="EMBL" id="MWUE01000007">
    <property type="protein sequence ID" value="OQP35431.1"/>
    <property type="molecule type" value="Genomic_DNA"/>
</dbReference>
<dbReference type="InterPro" id="IPR007412">
    <property type="entry name" value="FlgM"/>
</dbReference>
<dbReference type="GO" id="GO:0045892">
    <property type="term" value="P:negative regulation of DNA-templated transcription"/>
    <property type="evidence" value="ECO:0007669"/>
    <property type="project" value="InterPro"/>
</dbReference>
<evidence type="ECO:0000259" key="10">
    <source>
        <dbReference type="Pfam" id="PF04316"/>
    </source>
</evidence>
<dbReference type="NCBIfam" id="TIGR03824">
    <property type="entry name" value="FlgM_jcvi"/>
    <property type="match status" value="1"/>
</dbReference>
<evidence type="ECO:0000256" key="7">
    <source>
        <dbReference type="ARBA" id="ARBA00024739"/>
    </source>
</evidence>
<protein>
    <recommendedName>
        <fullName evidence="2">Negative regulator of flagellin synthesis</fullName>
    </recommendedName>
    <alternativeName>
        <fullName evidence="8">Anti-sigma-28 factor</fullName>
    </alternativeName>
</protein>
<dbReference type="OrthoDB" id="6612705at2"/>
<evidence type="ECO:0000256" key="4">
    <source>
        <dbReference type="ARBA" id="ARBA00022795"/>
    </source>
</evidence>
<keyword evidence="11" id="KW-0966">Cell projection</keyword>
<keyword evidence="11" id="KW-0282">Flagellum</keyword>
<evidence type="ECO:0000313" key="12">
    <source>
        <dbReference type="Proteomes" id="UP000192769"/>
    </source>
</evidence>
<dbReference type="GO" id="GO:0044781">
    <property type="term" value="P:bacterial-type flagellum organization"/>
    <property type="evidence" value="ECO:0007669"/>
    <property type="project" value="UniProtKB-KW"/>
</dbReference>
<accession>A0A1V9DNL3</accession>
<name>A0A1V9DNL3_9GAMM</name>
<evidence type="ECO:0000256" key="6">
    <source>
        <dbReference type="ARBA" id="ARBA00023163"/>
    </source>
</evidence>
<comment type="similarity">
    <text evidence="1">Belongs to the FlgM family.</text>
</comment>
<reference evidence="11 12" key="1">
    <citation type="submission" date="2017-02" db="EMBL/GenBank/DDBJ databases">
        <title>Whole genome shotgun sequence of Pantoea agglomerans strain AS1 isolated from a cycad, Zamia floridana in Central Florida, USA.</title>
        <authorList>
            <person name="Lata P."/>
            <person name="Govindarajan S."/>
            <person name="Qi F."/>
            <person name="Li J.-L."/>
            <person name="Maurya S.K."/>
            <person name="Sahoo M.K."/>
        </authorList>
    </citation>
    <scope>NUCLEOTIDE SEQUENCE [LARGE SCALE GENOMIC DNA]</scope>
    <source>
        <strain evidence="11 12">AS1</strain>
    </source>
</reference>
<feature type="region of interest" description="Disordered" evidence="9">
    <location>
        <begin position="1"/>
        <end position="40"/>
    </location>
</feature>
<keyword evidence="11" id="KW-0969">Cilium</keyword>
<proteinExistence type="inferred from homology"/>
<sequence length="92" mass="10024">MSIDRTPKITPTTLSPIRQNAAKRADKGATPQAARAGTRVSLSHQLQALQRDESQDLDYAQLDKIKSALASGELPIDTDKIAHSLVRDIFSL</sequence>
<evidence type="ECO:0000256" key="5">
    <source>
        <dbReference type="ARBA" id="ARBA00023015"/>
    </source>
</evidence>
<dbReference type="InterPro" id="IPR031316">
    <property type="entry name" value="FlgM_C"/>
</dbReference>
<evidence type="ECO:0000256" key="2">
    <source>
        <dbReference type="ARBA" id="ARBA00017823"/>
    </source>
</evidence>
<comment type="function">
    <text evidence="7">Responsible for the coupling of flagellin expression to flagellar assembly by preventing expression of the flagellin genes when a component of the middle class of proteins is defective. It negatively regulates flagellar genes by inhibiting the activity of FliA by directly binding to FliA.</text>
</comment>
<dbReference type="Proteomes" id="UP000192769">
    <property type="component" value="Unassembled WGS sequence"/>
</dbReference>